<accession>A0ABS5JRK2</accession>
<protein>
    <submittedName>
        <fullName evidence="1">Uncharacterized protein</fullName>
    </submittedName>
</protein>
<gene>
    <name evidence="1" type="ORF">KEM10_04080</name>
</gene>
<proteinExistence type="predicted"/>
<keyword evidence="2" id="KW-1185">Reference proteome</keyword>
<sequence length="47" mass="5412">MDVDFVQDADQLFVVFTEDNHVTIPMDKIFFGSYFGMFAYQPGISEV</sequence>
<evidence type="ECO:0000313" key="2">
    <source>
        <dbReference type="Proteomes" id="UP000708576"/>
    </source>
</evidence>
<dbReference type="Proteomes" id="UP000708576">
    <property type="component" value="Unassembled WGS sequence"/>
</dbReference>
<organism evidence="1 2">
    <name type="scientific">Carboxylicivirga linearis</name>
    <dbReference type="NCBI Taxonomy" id="1628157"/>
    <lineage>
        <taxon>Bacteria</taxon>
        <taxon>Pseudomonadati</taxon>
        <taxon>Bacteroidota</taxon>
        <taxon>Bacteroidia</taxon>
        <taxon>Marinilabiliales</taxon>
        <taxon>Marinilabiliaceae</taxon>
        <taxon>Carboxylicivirga</taxon>
    </lineage>
</organism>
<evidence type="ECO:0000313" key="1">
    <source>
        <dbReference type="EMBL" id="MBS2097445.1"/>
    </source>
</evidence>
<dbReference type="RefSeq" id="WP_212213853.1">
    <property type="nucleotide sequence ID" value="NZ_JAGUCO010000002.1"/>
</dbReference>
<dbReference type="EMBL" id="JAGUCO010000002">
    <property type="protein sequence ID" value="MBS2097445.1"/>
    <property type="molecule type" value="Genomic_DNA"/>
</dbReference>
<comment type="caution">
    <text evidence="1">The sequence shown here is derived from an EMBL/GenBank/DDBJ whole genome shotgun (WGS) entry which is preliminary data.</text>
</comment>
<reference evidence="1 2" key="1">
    <citation type="journal article" date="2015" name="Int. J. Syst. Evol. Microbiol.">
        <title>Carboxylicivirga linearis sp. nov., isolated from a sea cucumber culture pond.</title>
        <authorList>
            <person name="Wang F.Q."/>
            <person name="Zhou Y.X."/>
            <person name="Lin X.Z."/>
            <person name="Chen G.J."/>
            <person name="Du Z.J."/>
        </authorList>
    </citation>
    <scope>NUCLEOTIDE SEQUENCE [LARGE SCALE GENOMIC DNA]</scope>
    <source>
        <strain evidence="1 2">FB218</strain>
    </source>
</reference>
<name>A0ABS5JRK2_9BACT</name>